<evidence type="ECO:0000313" key="1">
    <source>
        <dbReference type="EMBL" id="KAF8692383.1"/>
    </source>
</evidence>
<protein>
    <submittedName>
        <fullName evidence="1">Uncharacterized protein</fullName>
    </submittedName>
</protein>
<gene>
    <name evidence="1" type="ORF">HU200_039713</name>
</gene>
<keyword evidence="2" id="KW-1185">Reference proteome</keyword>
<accession>A0A835BAK4</accession>
<evidence type="ECO:0000313" key="2">
    <source>
        <dbReference type="Proteomes" id="UP000636709"/>
    </source>
</evidence>
<proteinExistence type="predicted"/>
<organism evidence="1 2">
    <name type="scientific">Digitaria exilis</name>
    <dbReference type="NCBI Taxonomy" id="1010633"/>
    <lineage>
        <taxon>Eukaryota</taxon>
        <taxon>Viridiplantae</taxon>
        <taxon>Streptophyta</taxon>
        <taxon>Embryophyta</taxon>
        <taxon>Tracheophyta</taxon>
        <taxon>Spermatophyta</taxon>
        <taxon>Magnoliopsida</taxon>
        <taxon>Liliopsida</taxon>
        <taxon>Poales</taxon>
        <taxon>Poaceae</taxon>
        <taxon>PACMAD clade</taxon>
        <taxon>Panicoideae</taxon>
        <taxon>Panicodae</taxon>
        <taxon>Paniceae</taxon>
        <taxon>Anthephorinae</taxon>
        <taxon>Digitaria</taxon>
    </lineage>
</organism>
<dbReference type="EMBL" id="JACEFO010001943">
    <property type="protein sequence ID" value="KAF8692383.1"/>
    <property type="molecule type" value="Genomic_DNA"/>
</dbReference>
<reference evidence="1" key="1">
    <citation type="submission" date="2020-07" db="EMBL/GenBank/DDBJ databases">
        <title>Genome sequence and genetic diversity analysis of an under-domesticated orphan crop, white fonio (Digitaria exilis).</title>
        <authorList>
            <person name="Bennetzen J.L."/>
            <person name="Chen S."/>
            <person name="Ma X."/>
            <person name="Wang X."/>
            <person name="Yssel A.E.J."/>
            <person name="Chaluvadi S.R."/>
            <person name="Johnson M."/>
            <person name="Gangashetty P."/>
            <person name="Hamidou F."/>
            <person name="Sanogo M.D."/>
            <person name="Zwaenepoel A."/>
            <person name="Wallace J."/>
            <person name="Van De Peer Y."/>
            <person name="Van Deynze A."/>
        </authorList>
    </citation>
    <scope>NUCLEOTIDE SEQUENCE</scope>
    <source>
        <tissue evidence="1">Leaves</tissue>
    </source>
</reference>
<dbReference type="Proteomes" id="UP000636709">
    <property type="component" value="Unassembled WGS sequence"/>
</dbReference>
<sequence length="15" mass="1835">MLLLWVSVARKSLYR</sequence>
<name>A0A835BAK4_9POAL</name>
<comment type="caution">
    <text evidence="1">The sequence shown here is derived from an EMBL/GenBank/DDBJ whole genome shotgun (WGS) entry which is preliminary data.</text>
</comment>